<feature type="domain" description="RNA-binding protein KhpB N-terminal" evidence="2">
    <location>
        <begin position="4"/>
        <end position="52"/>
    </location>
</feature>
<dbReference type="Pfam" id="PF14804">
    <property type="entry name" value="Jag_N"/>
    <property type="match status" value="1"/>
</dbReference>
<dbReference type="Gene3D" id="3.30.30.80">
    <property type="entry name" value="probable RNA-binding protein from clostridium symbiosum atcc 14940"/>
    <property type="match status" value="1"/>
</dbReference>
<gene>
    <name evidence="3" type="ORF">BAA01_09690</name>
</gene>
<dbReference type="PANTHER" id="PTHR38032">
    <property type="entry name" value="POLYMERASE-RELATED"/>
    <property type="match status" value="1"/>
</dbReference>
<organism evidence="3 4">
    <name type="scientific">Bacillus thermozeamaize</name>
    <dbReference type="NCBI Taxonomy" id="230954"/>
    <lineage>
        <taxon>Bacteria</taxon>
        <taxon>Bacillati</taxon>
        <taxon>Bacillota</taxon>
        <taxon>Bacilli</taxon>
        <taxon>Bacillales</taxon>
        <taxon>Bacillaceae</taxon>
        <taxon>Bacillus</taxon>
    </lineage>
</organism>
<sequence length="661" mass="73319">MVLKVRAKTVEEAVQQGLAQTGWKQEDVEVRVIKEKKSLFGPRWVEVELHLRQAPSAAASEAVSGEAEARQPEEGNPQPLAGEPALEMDRDGTLSFVDGQLRFVAPVGKGRFPSIRVAKGVQLIADGQVVEDFPFIYDGQRQVIVQAVEEAPERRVDVELSKDELQALMRVEYIKGYTAALLEQPEPRAVLTLRAEIQEVEPERFRVEELRAALMAKGVTVGILEERLERLAQEGSLEWVVVAEGVPPMHGVDGRIELIYHRAPRRMLNSPDSPFRQQMVREIESAEQGQVVARLHPPQPGRDGQTVTGKVIPHTPGKEIQMKAGKGVRLNEEGTEAIAEMSGRPILNRTTVSILPVHTVNGDLTFKEGGIRFQGDVVVQGDVLDGVELEAVGNVYLYGNVSHARIAAQGDIHAEKVVFGGRLNAGVAAEALLQAEQLLKQIHQQILQLRQSIQHLRMHRPEVVREGDGRLAFLLIENKFRQLPKLVDQFCQMVRNNALLQEWSAGLEDQLQGFAKPAALSMLDRLNLDQLADEMSERLQAVSDEIRRKGSVFVRSLNNTTVEASGDVQVKESVYYSRIYARGSVHCQGTIRASEIYAEGDVYSSEVGTRSGTKATVSLKGTFRAKKVYPNVEVIFPGDKETFDREMMDVVLPRSAQQESS</sequence>
<dbReference type="Pfam" id="PF20250">
    <property type="entry name" value="FapA_N"/>
    <property type="match status" value="1"/>
</dbReference>
<comment type="caution">
    <text evidence="3">The sequence shown here is derived from an EMBL/GenBank/DDBJ whole genome shotgun (WGS) entry which is preliminary data.</text>
</comment>
<proteinExistence type="predicted"/>
<accession>A0A1Y3PYG3</accession>
<dbReference type="InterPro" id="IPR046865">
    <property type="entry name" value="FapA_b_solenoid"/>
</dbReference>
<feature type="region of interest" description="Disordered" evidence="1">
    <location>
        <begin position="58"/>
        <end position="85"/>
    </location>
</feature>
<dbReference type="Pfam" id="PF03961">
    <property type="entry name" value="FapA"/>
    <property type="match status" value="2"/>
</dbReference>
<reference evidence="4" key="1">
    <citation type="submission" date="2016-06" db="EMBL/GenBank/DDBJ databases">
        <authorList>
            <person name="Nascimento L."/>
            <person name="Pereira R.V."/>
            <person name="Martins L.F."/>
            <person name="Quaggio R.B."/>
            <person name="Silva A.M."/>
            <person name="Setubal J.C."/>
        </authorList>
    </citation>
    <scope>NUCLEOTIDE SEQUENCE [LARGE SCALE GENOMIC DNA]</scope>
</reference>
<dbReference type="EMBL" id="LZRT01000004">
    <property type="protein sequence ID" value="OUM91156.1"/>
    <property type="molecule type" value="Genomic_DNA"/>
</dbReference>
<evidence type="ECO:0000256" key="1">
    <source>
        <dbReference type="SAM" id="MobiDB-lite"/>
    </source>
</evidence>
<name>A0A1Y3PYG3_9BACI</name>
<evidence type="ECO:0000313" key="4">
    <source>
        <dbReference type="Proteomes" id="UP000196475"/>
    </source>
</evidence>
<protein>
    <recommendedName>
        <fullName evidence="2">RNA-binding protein KhpB N-terminal domain-containing protein</fullName>
    </recommendedName>
</protein>
<dbReference type="InterPro" id="IPR038247">
    <property type="entry name" value="Jag_N_dom_sf"/>
</dbReference>
<dbReference type="InterPro" id="IPR046866">
    <property type="entry name" value="FapA_N"/>
</dbReference>
<dbReference type="Proteomes" id="UP000196475">
    <property type="component" value="Unassembled WGS sequence"/>
</dbReference>
<dbReference type="InterPro" id="IPR032782">
    <property type="entry name" value="KhpB_N"/>
</dbReference>
<dbReference type="SMART" id="SM01245">
    <property type="entry name" value="Jag_N"/>
    <property type="match status" value="1"/>
</dbReference>
<dbReference type="PANTHER" id="PTHR38032:SF1">
    <property type="entry name" value="RNA-BINDING PROTEIN KHPB N-TERMINAL DOMAIN-CONTAINING PROTEIN"/>
    <property type="match status" value="1"/>
</dbReference>
<evidence type="ECO:0000259" key="2">
    <source>
        <dbReference type="SMART" id="SM01245"/>
    </source>
</evidence>
<dbReference type="AlphaFoldDB" id="A0A1Y3PYG3"/>
<dbReference type="InterPro" id="IPR005646">
    <property type="entry name" value="FapA"/>
</dbReference>
<evidence type="ECO:0000313" key="3">
    <source>
        <dbReference type="EMBL" id="OUM91156.1"/>
    </source>
</evidence>